<keyword evidence="1" id="KW-0813">Transport</keyword>
<feature type="transmembrane region" description="Helical" evidence="2">
    <location>
        <begin position="277"/>
        <end position="304"/>
    </location>
</feature>
<feature type="transmembrane region" description="Helical" evidence="2">
    <location>
        <begin position="353"/>
        <end position="369"/>
    </location>
</feature>
<feature type="transmembrane region" description="Helical" evidence="2">
    <location>
        <begin position="45"/>
        <end position="67"/>
    </location>
</feature>
<feature type="transmembrane region" description="Helical" evidence="2">
    <location>
        <begin position="389"/>
        <end position="413"/>
    </location>
</feature>
<keyword evidence="2" id="KW-1133">Transmembrane helix</keyword>
<feature type="transmembrane region" description="Helical" evidence="2">
    <location>
        <begin position="324"/>
        <end position="347"/>
    </location>
</feature>
<feature type="transmembrane region" description="Helical" evidence="2">
    <location>
        <begin position="242"/>
        <end position="265"/>
    </location>
</feature>
<keyword evidence="2" id="KW-0472">Membrane</keyword>
<dbReference type="PANTHER" id="PTHR43298:SF2">
    <property type="entry name" value="FMN_FAD EXPORTER YEEO-RELATED"/>
    <property type="match status" value="1"/>
</dbReference>
<dbReference type="AlphaFoldDB" id="A0A238K8K4"/>
<organism evidence="3 4">
    <name type="scientific">Pelagimonas varians</name>
    <dbReference type="NCBI Taxonomy" id="696760"/>
    <lineage>
        <taxon>Bacteria</taxon>
        <taxon>Pseudomonadati</taxon>
        <taxon>Pseudomonadota</taxon>
        <taxon>Alphaproteobacteria</taxon>
        <taxon>Rhodobacterales</taxon>
        <taxon>Roseobacteraceae</taxon>
        <taxon>Pelagimonas</taxon>
    </lineage>
</organism>
<keyword evidence="2" id="KW-0812">Transmembrane</keyword>
<dbReference type="GO" id="GO:0005886">
    <property type="term" value="C:plasma membrane"/>
    <property type="evidence" value="ECO:0007669"/>
    <property type="project" value="TreeGrafter"/>
</dbReference>
<evidence type="ECO:0000313" key="3">
    <source>
        <dbReference type="EMBL" id="SMX38827.1"/>
    </source>
</evidence>
<keyword evidence="4" id="KW-1185">Reference proteome</keyword>
<dbReference type="OrthoDB" id="9780160at2"/>
<feature type="transmembrane region" description="Helical" evidence="2">
    <location>
        <begin position="191"/>
        <end position="212"/>
    </location>
</feature>
<evidence type="ECO:0000256" key="1">
    <source>
        <dbReference type="ARBA" id="ARBA00022448"/>
    </source>
</evidence>
<protein>
    <submittedName>
        <fullName evidence="3">Multidrug efflux protein</fullName>
    </submittedName>
</protein>
<proteinExistence type="predicted"/>
<dbReference type="GO" id="GO:0042910">
    <property type="term" value="F:xenobiotic transmembrane transporter activity"/>
    <property type="evidence" value="ECO:0007669"/>
    <property type="project" value="InterPro"/>
</dbReference>
<dbReference type="GO" id="GO:0015297">
    <property type="term" value="F:antiporter activity"/>
    <property type="evidence" value="ECO:0007669"/>
    <property type="project" value="InterPro"/>
</dbReference>
<reference evidence="3 4" key="1">
    <citation type="submission" date="2017-05" db="EMBL/GenBank/DDBJ databases">
        <authorList>
            <person name="Song R."/>
            <person name="Chenine A.L."/>
            <person name="Ruprecht R.M."/>
        </authorList>
    </citation>
    <scope>NUCLEOTIDE SEQUENCE [LARGE SCALE GENOMIC DNA]</scope>
    <source>
        <strain evidence="3 4">CECT 8663</strain>
    </source>
</reference>
<dbReference type="Pfam" id="PF01554">
    <property type="entry name" value="MatE"/>
    <property type="match status" value="2"/>
</dbReference>
<accession>A0A238K8K4</accession>
<feature type="transmembrane region" description="Helical" evidence="2">
    <location>
        <begin position="131"/>
        <end position="150"/>
    </location>
</feature>
<sequence>MPEIPATPSRRDIFAVAWPLGMKAMMMHGIIAIDAYLVSSLGEPALAAMGLAGAIGALLLGFQFAFSSASQIRIAQAFGSGETVPLKTGFYIGLLINLILALLGIIAVLLFGGMVLRAFAHTPWIAEQAQSYLLVFLAMVVLEAFSHAFTSLFNGSGKTTMAFYSQLISIPVNIGVSIVLIHGLYGFPAMGVTGAAVGTAVAAFARAAYLAVMFWRITGGYLTVQGWRNNSFVEATKRHLRFALPIATTFCSVTITTAVCAFLFAKMSVNEFAAITLIMPWIHVAGVFAICWAQATGIIVAQLLGGHTPPAALDAFLSRAWRVIFVSSMAVSLMYLAVCLSSGWIYSELQDETRAALMSFLPILLVLPYPKGSNAICGNTLRAGGDTVYVMNIFLTSQWLFRIPLTALFILYWDLSVTWVFALLLAEELVKFPAFHLRLYKRKWQAGGMSD</sequence>
<gene>
    <name evidence="3" type="ORF">PEV8663_01561</name>
</gene>
<feature type="transmembrane region" description="Helical" evidence="2">
    <location>
        <begin position="12"/>
        <end position="33"/>
    </location>
</feature>
<dbReference type="EMBL" id="FXYH01000004">
    <property type="protein sequence ID" value="SMX38827.1"/>
    <property type="molecule type" value="Genomic_DNA"/>
</dbReference>
<evidence type="ECO:0000313" key="4">
    <source>
        <dbReference type="Proteomes" id="UP000220836"/>
    </source>
</evidence>
<name>A0A238K8K4_9RHOB</name>
<dbReference type="InterPro" id="IPR050222">
    <property type="entry name" value="MATE_MdtK"/>
</dbReference>
<evidence type="ECO:0000256" key="2">
    <source>
        <dbReference type="SAM" id="Phobius"/>
    </source>
</evidence>
<dbReference type="Proteomes" id="UP000220836">
    <property type="component" value="Unassembled WGS sequence"/>
</dbReference>
<dbReference type="PANTHER" id="PTHR43298">
    <property type="entry name" value="MULTIDRUG RESISTANCE PROTEIN NORM-RELATED"/>
    <property type="match status" value="1"/>
</dbReference>
<feature type="transmembrane region" description="Helical" evidence="2">
    <location>
        <begin position="162"/>
        <end position="185"/>
    </location>
</feature>
<dbReference type="InterPro" id="IPR002528">
    <property type="entry name" value="MATE_fam"/>
</dbReference>
<dbReference type="RefSeq" id="WP_097804060.1">
    <property type="nucleotide sequence ID" value="NZ_FXYH01000004.1"/>
</dbReference>
<feature type="transmembrane region" description="Helical" evidence="2">
    <location>
        <begin position="88"/>
        <end position="111"/>
    </location>
</feature>